<comment type="caution">
    <text evidence="2">The sequence shown here is derived from an EMBL/GenBank/DDBJ whole genome shotgun (WGS) entry which is preliminary data.</text>
</comment>
<dbReference type="AlphaFoldDB" id="A0A935PWI6"/>
<proteinExistence type="predicted"/>
<evidence type="ECO:0000256" key="1">
    <source>
        <dbReference type="SAM" id="SignalP"/>
    </source>
</evidence>
<reference evidence="2 3" key="1">
    <citation type="submission" date="2020-10" db="EMBL/GenBank/DDBJ databases">
        <title>Connecting structure to function with the recovery of over 1000 high-quality activated sludge metagenome-assembled genomes encoding full-length rRNA genes using long-read sequencing.</title>
        <authorList>
            <person name="Singleton C.M."/>
            <person name="Petriglieri F."/>
            <person name="Kristensen J.M."/>
            <person name="Kirkegaard R.H."/>
            <person name="Michaelsen T.Y."/>
            <person name="Andersen M.H."/>
            <person name="Karst S.M."/>
            <person name="Dueholm M.S."/>
            <person name="Nielsen P.H."/>
            <person name="Albertsen M."/>
        </authorList>
    </citation>
    <scope>NUCLEOTIDE SEQUENCE [LARGE SCALE GENOMIC DNA]</scope>
    <source>
        <strain evidence="2">EsbW_18-Q3-R4-48_BATAC.285</strain>
    </source>
</reference>
<name>A0A935PWI6_9PROT</name>
<dbReference type="EMBL" id="JADJMH010000005">
    <property type="protein sequence ID" value="MBK7674658.1"/>
    <property type="molecule type" value="Genomic_DNA"/>
</dbReference>
<accession>A0A935PWI6</accession>
<protein>
    <recommendedName>
        <fullName evidence="4">Lipoprotein</fullName>
    </recommendedName>
</protein>
<evidence type="ECO:0008006" key="4">
    <source>
        <dbReference type="Google" id="ProtNLM"/>
    </source>
</evidence>
<feature type="chain" id="PRO_5037511229" description="Lipoprotein" evidence="1">
    <location>
        <begin position="27"/>
        <end position="319"/>
    </location>
</feature>
<sequence>MTLISFTVRSAAAIIAALLATGCATKDYVVFATKTSLSILDADTAPPGVSIAYARTEGVAGPTFQYGHVPSVMAHISSDSAVFAPKIKQAYATGDAARLLVGEKEDPCVPKAGQPLETFPMFFATHTVVGLKIGFSNLATPSPIPSSFVFGFQRKEASAIHLSRVAKEHLGEGCLPNNGAEHVFYPPVLALINLRAAAGGTPKDSALENCQFFATGDAARRIASKGFAALDCNELSEKAFDGAVRPDTQDVHAKKIKFVDCVRKIKDKTELDSIARKMRLTPSEDSIEGTRRRVISRVDRLNPLELDELPKIDELKSCP</sequence>
<feature type="signal peptide" evidence="1">
    <location>
        <begin position="1"/>
        <end position="26"/>
    </location>
</feature>
<organism evidence="2 3">
    <name type="scientific">Candidatus Accumulibacter proximus</name>
    <dbReference type="NCBI Taxonomy" id="2954385"/>
    <lineage>
        <taxon>Bacteria</taxon>
        <taxon>Pseudomonadati</taxon>
        <taxon>Pseudomonadota</taxon>
        <taxon>Betaproteobacteria</taxon>
        <taxon>Candidatus Accumulibacter</taxon>
    </lineage>
</organism>
<evidence type="ECO:0000313" key="3">
    <source>
        <dbReference type="Proteomes" id="UP000697998"/>
    </source>
</evidence>
<evidence type="ECO:0000313" key="2">
    <source>
        <dbReference type="EMBL" id="MBK7674658.1"/>
    </source>
</evidence>
<gene>
    <name evidence="2" type="ORF">IPJ27_07725</name>
</gene>
<keyword evidence="1" id="KW-0732">Signal</keyword>
<dbReference type="Proteomes" id="UP000697998">
    <property type="component" value="Unassembled WGS sequence"/>
</dbReference>